<comment type="caution">
    <text evidence="1">The sequence shown here is derived from an EMBL/GenBank/DDBJ whole genome shotgun (WGS) entry which is preliminary data.</text>
</comment>
<accession>A0A8J7JUB2</accession>
<dbReference type="RefSeq" id="WP_193919937.1">
    <property type="nucleotide sequence ID" value="NZ_JADEWL010000028.1"/>
</dbReference>
<evidence type="ECO:0000313" key="1">
    <source>
        <dbReference type="EMBL" id="MBE9213235.1"/>
    </source>
</evidence>
<dbReference type="EMBL" id="JADEWL010000028">
    <property type="protein sequence ID" value="MBE9213235.1"/>
    <property type="molecule type" value="Genomic_DNA"/>
</dbReference>
<gene>
    <name evidence="1" type="ORF">IQ247_11215</name>
</gene>
<evidence type="ECO:0000313" key="2">
    <source>
        <dbReference type="Proteomes" id="UP000620559"/>
    </source>
</evidence>
<sequence>MSRKGQSITLSISDRDKAELENLALEFGCNWGDRPNISKLVESIARRQLIIAPNNNWTNERIKALETARKALIDLGKTDEAKQIAQLLQSRSELTLPFREEIETFLDNPLPAWRQQIDNLIHRQQPFRLSYRDAADRLWSYTVLHAQIVSIEKRQYLMCRAEESEGNQDVEGLRHNWTLRLDRIQEAAVVSINKAWLNDLETIPVEFHVYGGLAFAYERKTEDIFVSELEREPPIKRIVRNISGTFWFFREITRYGKDCVIVSPEEVRSRFRENLKSLCQAYDLEIMM</sequence>
<name>A0A8J7JUB2_9CYAN</name>
<organism evidence="1 2">
    <name type="scientific">Plectonema cf. radiosum LEGE 06105</name>
    <dbReference type="NCBI Taxonomy" id="945769"/>
    <lineage>
        <taxon>Bacteria</taxon>
        <taxon>Bacillati</taxon>
        <taxon>Cyanobacteriota</taxon>
        <taxon>Cyanophyceae</taxon>
        <taxon>Oscillatoriophycideae</taxon>
        <taxon>Oscillatoriales</taxon>
        <taxon>Microcoleaceae</taxon>
        <taxon>Plectonema</taxon>
    </lineage>
</organism>
<keyword evidence="2" id="KW-1185">Reference proteome</keyword>
<proteinExistence type="predicted"/>
<dbReference type="AlphaFoldDB" id="A0A8J7JUB2"/>
<protein>
    <submittedName>
        <fullName evidence="1">WYL domain-containing protein</fullName>
    </submittedName>
</protein>
<reference evidence="1" key="1">
    <citation type="submission" date="2020-10" db="EMBL/GenBank/DDBJ databases">
        <authorList>
            <person name="Castelo-Branco R."/>
            <person name="Eusebio N."/>
            <person name="Adriana R."/>
            <person name="Vieira A."/>
            <person name="Brugerolle De Fraissinette N."/>
            <person name="Rezende De Castro R."/>
            <person name="Schneider M.P."/>
            <person name="Vasconcelos V."/>
            <person name="Leao P.N."/>
        </authorList>
    </citation>
    <scope>NUCLEOTIDE SEQUENCE</scope>
    <source>
        <strain evidence="1">LEGE 06105</strain>
    </source>
</reference>
<dbReference type="Proteomes" id="UP000620559">
    <property type="component" value="Unassembled WGS sequence"/>
</dbReference>